<evidence type="ECO:0000256" key="2">
    <source>
        <dbReference type="HAMAP-Rule" id="MF_00163"/>
    </source>
</evidence>
<keyword evidence="2" id="KW-0479">Metal-binding</keyword>
<dbReference type="InterPro" id="IPR023635">
    <property type="entry name" value="Peptide_deformylase"/>
</dbReference>
<sequence>MPVRDILQLGNEILWERSAPVSEVGSDEIVTTITDLSDTLADFRHRRGFGRGIAAPQLGVLKRVIYVRTESAGFDGPLINPEITWRSCGQMEVWDCCFSFPSLMVRLVRAREIHVKYLASTGEERQLKAYGDFSELLQHEIDHLDGILACDRALSARDFVTRDEWLRQRRFRT</sequence>
<dbReference type="PIRSF" id="PIRSF004749">
    <property type="entry name" value="Pep_def"/>
    <property type="match status" value="1"/>
</dbReference>
<feature type="binding site" evidence="2">
    <location>
        <position position="139"/>
    </location>
    <ligand>
        <name>Fe cation</name>
        <dbReference type="ChEBI" id="CHEBI:24875"/>
    </ligand>
</feature>
<dbReference type="InterPro" id="IPR036821">
    <property type="entry name" value="Peptide_deformylase_sf"/>
</dbReference>
<comment type="caution">
    <text evidence="3">The sequence shown here is derived from an EMBL/GenBank/DDBJ whole genome shotgun (WGS) entry which is preliminary data.</text>
</comment>
<gene>
    <name evidence="2" type="primary">def</name>
    <name evidence="3" type="ORF">C3F09_07085</name>
</gene>
<dbReference type="EC" id="3.5.1.88" evidence="2"/>
<dbReference type="EMBL" id="PQAP01000096">
    <property type="protein sequence ID" value="PWB72113.1"/>
    <property type="molecule type" value="Genomic_DNA"/>
</dbReference>
<comment type="similarity">
    <text evidence="1 2">Belongs to the polypeptide deformylase family.</text>
</comment>
<feature type="binding site" evidence="2">
    <location>
        <position position="97"/>
    </location>
    <ligand>
        <name>Fe cation</name>
        <dbReference type="ChEBI" id="CHEBI:24875"/>
    </ligand>
</feature>
<dbReference type="SUPFAM" id="SSF56420">
    <property type="entry name" value="Peptide deformylase"/>
    <property type="match status" value="1"/>
</dbReference>
<dbReference type="AlphaFoldDB" id="A0A855X5J9"/>
<keyword evidence="2" id="KW-0408">Iron</keyword>
<dbReference type="Proteomes" id="UP000250918">
    <property type="component" value="Unassembled WGS sequence"/>
</dbReference>
<organism evidence="3 4">
    <name type="scientific">candidate division GN15 bacterium</name>
    <dbReference type="NCBI Taxonomy" id="2072418"/>
    <lineage>
        <taxon>Bacteria</taxon>
        <taxon>candidate division GN15</taxon>
    </lineage>
</organism>
<name>A0A855X5J9_9BACT</name>
<reference evidence="3 4" key="1">
    <citation type="journal article" date="2018" name="ISME J.">
        <title>A methanotrophic archaeon couples anaerobic oxidation of methane to Fe(III) reduction.</title>
        <authorList>
            <person name="Cai C."/>
            <person name="Leu A.O."/>
            <person name="Xie G.J."/>
            <person name="Guo J."/>
            <person name="Feng Y."/>
            <person name="Zhao J.X."/>
            <person name="Tyson G.W."/>
            <person name="Yuan Z."/>
            <person name="Hu S."/>
        </authorList>
    </citation>
    <scope>NUCLEOTIDE SEQUENCE [LARGE SCALE GENOMIC DNA]</scope>
    <source>
        <strain evidence="3">FeB_12</strain>
    </source>
</reference>
<dbReference type="GO" id="GO:0042586">
    <property type="term" value="F:peptide deformylase activity"/>
    <property type="evidence" value="ECO:0007669"/>
    <property type="project" value="UniProtKB-UniRule"/>
</dbReference>
<feature type="binding site" evidence="2">
    <location>
        <position position="143"/>
    </location>
    <ligand>
        <name>Fe cation</name>
        <dbReference type="ChEBI" id="CHEBI:24875"/>
    </ligand>
</feature>
<proteinExistence type="inferred from homology"/>
<accession>A0A855X5J9</accession>
<dbReference type="PANTHER" id="PTHR10458">
    <property type="entry name" value="PEPTIDE DEFORMYLASE"/>
    <property type="match status" value="1"/>
</dbReference>
<evidence type="ECO:0000256" key="1">
    <source>
        <dbReference type="ARBA" id="ARBA00010759"/>
    </source>
</evidence>
<dbReference type="CDD" id="cd00487">
    <property type="entry name" value="Pep_deformylase"/>
    <property type="match status" value="1"/>
</dbReference>
<dbReference type="PANTHER" id="PTHR10458:SF22">
    <property type="entry name" value="PEPTIDE DEFORMYLASE"/>
    <property type="match status" value="1"/>
</dbReference>
<keyword evidence="2" id="KW-0648">Protein biosynthesis</keyword>
<dbReference type="HAMAP" id="MF_00163">
    <property type="entry name" value="Pep_deformylase"/>
    <property type="match status" value="1"/>
</dbReference>
<feature type="active site" evidence="2">
    <location>
        <position position="140"/>
    </location>
</feature>
<dbReference type="Gene3D" id="3.90.45.10">
    <property type="entry name" value="Peptide deformylase"/>
    <property type="match status" value="1"/>
</dbReference>
<comment type="cofactor">
    <cofactor evidence="2">
        <name>Fe(2+)</name>
        <dbReference type="ChEBI" id="CHEBI:29033"/>
    </cofactor>
    <text evidence="2">Binds 1 Fe(2+) ion.</text>
</comment>
<evidence type="ECO:0000313" key="3">
    <source>
        <dbReference type="EMBL" id="PWB72113.1"/>
    </source>
</evidence>
<dbReference type="Pfam" id="PF01327">
    <property type="entry name" value="Pep_deformylase"/>
    <property type="match status" value="1"/>
</dbReference>
<evidence type="ECO:0000313" key="4">
    <source>
        <dbReference type="Proteomes" id="UP000250918"/>
    </source>
</evidence>
<dbReference type="GO" id="GO:0006412">
    <property type="term" value="P:translation"/>
    <property type="evidence" value="ECO:0007669"/>
    <property type="project" value="UniProtKB-UniRule"/>
</dbReference>
<dbReference type="PRINTS" id="PR01576">
    <property type="entry name" value="PDEFORMYLASE"/>
</dbReference>
<keyword evidence="2" id="KW-0378">Hydrolase</keyword>
<comment type="function">
    <text evidence="2">Removes the formyl group from the N-terminal Met of newly synthesized proteins. Requires at least a dipeptide for an efficient rate of reaction. N-terminal L-methionine is a prerequisite for activity but the enzyme has broad specificity at other positions.</text>
</comment>
<protein>
    <recommendedName>
        <fullName evidence="2">Peptide deformylase</fullName>
        <shortName evidence="2">PDF</shortName>
        <ecNumber evidence="2">3.5.1.88</ecNumber>
    </recommendedName>
    <alternativeName>
        <fullName evidence="2">Polypeptide deformylase</fullName>
    </alternativeName>
</protein>
<comment type="catalytic activity">
    <reaction evidence="2">
        <text>N-terminal N-formyl-L-methionyl-[peptide] + H2O = N-terminal L-methionyl-[peptide] + formate</text>
        <dbReference type="Rhea" id="RHEA:24420"/>
        <dbReference type="Rhea" id="RHEA-COMP:10639"/>
        <dbReference type="Rhea" id="RHEA-COMP:10640"/>
        <dbReference type="ChEBI" id="CHEBI:15377"/>
        <dbReference type="ChEBI" id="CHEBI:15740"/>
        <dbReference type="ChEBI" id="CHEBI:49298"/>
        <dbReference type="ChEBI" id="CHEBI:64731"/>
        <dbReference type="EC" id="3.5.1.88"/>
    </reaction>
</comment>
<dbReference type="GO" id="GO:0046872">
    <property type="term" value="F:metal ion binding"/>
    <property type="evidence" value="ECO:0007669"/>
    <property type="project" value="UniProtKB-KW"/>
</dbReference>